<evidence type="ECO:0000313" key="4">
    <source>
        <dbReference type="Proteomes" id="UP000678393"/>
    </source>
</evidence>
<name>A0A8S4A029_9EUPU</name>
<evidence type="ECO:0000256" key="1">
    <source>
        <dbReference type="ARBA" id="ARBA00022536"/>
    </source>
</evidence>
<comment type="caution">
    <text evidence="3">The sequence shown here is derived from an EMBL/GenBank/DDBJ whole genome shotgun (WGS) entry which is preliminary data.</text>
</comment>
<dbReference type="Proteomes" id="UP000678393">
    <property type="component" value="Unassembled WGS sequence"/>
</dbReference>
<dbReference type="OrthoDB" id="10252017at2759"/>
<dbReference type="PANTHER" id="PTHR24043:SF8">
    <property type="entry name" value="EGF-LIKE DOMAIN-CONTAINING PROTEIN"/>
    <property type="match status" value="1"/>
</dbReference>
<dbReference type="InterPro" id="IPR008979">
    <property type="entry name" value="Galactose-bd-like_sf"/>
</dbReference>
<keyword evidence="4" id="KW-1185">Reference proteome</keyword>
<feature type="non-terminal residue" evidence="3">
    <location>
        <position position="1"/>
    </location>
</feature>
<protein>
    <recommendedName>
        <fullName evidence="2">EGF-like domain-containing protein</fullName>
    </recommendedName>
</protein>
<sequence length="365" mass="39855">VLQKFKVKLNDVANSCVKERRYTISPTIVDVSCDTTVLVKVLTLEGLVAPHVCTIYVSAGRNIALKQRAQQTSTATPMELNKATNAVDGRKEANNNLGYCSHTEQGLRSQEWNVTLAHPSVLYRILVYSSEDDREITGGFTLSTHSSSGNLIEIWRSSAAKDATFEPYDFILLSHLPTQTVKIKGGYGMALSMCEVFVFGEYVCPDLHHGLSCQKRCQCKGHEVCNVATGKCAPGCPVGYYGFQCGLVCNSSCHEDPCLQVSGQCYRCPPGYKGDGCNDDCNSGTYGESCEQICSEFCINECDPIDGYCECSTGYRQPKCTECSQGTYGSQCAMNCSSNCLNRRCHHITGRCGACRGTHIGHNCE</sequence>
<feature type="non-terminal residue" evidence="3">
    <location>
        <position position="365"/>
    </location>
</feature>
<feature type="domain" description="EGF-like" evidence="2">
    <location>
        <begin position="212"/>
        <end position="246"/>
    </location>
</feature>
<feature type="domain" description="EGF-like" evidence="2">
    <location>
        <begin position="335"/>
        <end position="365"/>
    </location>
</feature>
<dbReference type="EMBL" id="CAJHNH020004890">
    <property type="protein sequence ID" value="CAG5131841.1"/>
    <property type="molecule type" value="Genomic_DNA"/>
</dbReference>
<evidence type="ECO:0000259" key="2">
    <source>
        <dbReference type="SMART" id="SM00181"/>
    </source>
</evidence>
<feature type="domain" description="EGF-like" evidence="2">
    <location>
        <begin position="248"/>
        <end position="278"/>
    </location>
</feature>
<dbReference type="Gene3D" id="2.170.300.10">
    <property type="entry name" value="Tie2 ligand-binding domain superfamily"/>
    <property type="match status" value="1"/>
</dbReference>
<dbReference type="InterPro" id="IPR000742">
    <property type="entry name" value="EGF"/>
</dbReference>
<dbReference type="SUPFAM" id="SSF49785">
    <property type="entry name" value="Galactose-binding domain-like"/>
    <property type="match status" value="1"/>
</dbReference>
<dbReference type="SMART" id="SM00181">
    <property type="entry name" value="EGF"/>
    <property type="match status" value="4"/>
</dbReference>
<dbReference type="AlphaFoldDB" id="A0A8S4A029"/>
<feature type="domain" description="EGF-like" evidence="2">
    <location>
        <begin position="289"/>
        <end position="321"/>
    </location>
</feature>
<proteinExistence type="predicted"/>
<dbReference type="Gene3D" id="2.60.120.260">
    <property type="entry name" value="Galactose-binding domain-like"/>
    <property type="match status" value="1"/>
</dbReference>
<gene>
    <name evidence="3" type="ORF">CUNI_LOCUS17399</name>
</gene>
<organism evidence="3 4">
    <name type="scientific">Candidula unifasciata</name>
    <dbReference type="NCBI Taxonomy" id="100452"/>
    <lineage>
        <taxon>Eukaryota</taxon>
        <taxon>Metazoa</taxon>
        <taxon>Spiralia</taxon>
        <taxon>Lophotrochozoa</taxon>
        <taxon>Mollusca</taxon>
        <taxon>Gastropoda</taxon>
        <taxon>Heterobranchia</taxon>
        <taxon>Euthyneura</taxon>
        <taxon>Panpulmonata</taxon>
        <taxon>Eupulmonata</taxon>
        <taxon>Stylommatophora</taxon>
        <taxon>Helicina</taxon>
        <taxon>Helicoidea</taxon>
        <taxon>Geomitridae</taxon>
        <taxon>Candidula</taxon>
    </lineage>
</organism>
<reference evidence="3" key="1">
    <citation type="submission" date="2021-04" db="EMBL/GenBank/DDBJ databases">
        <authorList>
            <consortium name="Molecular Ecology Group"/>
        </authorList>
    </citation>
    <scope>NUCLEOTIDE SEQUENCE</scope>
</reference>
<keyword evidence="1" id="KW-0245">EGF-like domain</keyword>
<accession>A0A8S4A029</accession>
<dbReference type="InterPro" id="IPR042635">
    <property type="entry name" value="MEGF10/SREC1/2-like"/>
</dbReference>
<dbReference type="GO" id="GO:0005044">
    <property type="term" value="F:scavenger receptor activity"/>
    <property type="evidence" value="ECO:0007669"/>
    <property type="project" value="InterPro"/>
</dbReference>
<dbReference type="PANTHER" id="PTHR24043">
    <property type="entry name" value="SCAVENGER RECEPTOR CLASS F"/>
    <property type="match status" value="1"/>
</dbReference>
<evidence type="ECO:0000313" key="3">
    <source>
        <dbReference type="EMBL" id="CAG5131841.1"/>
    </source>
</evidence>